<dbReference type="EMBL" id="VISO01000001">
    <property type="protein sequence ID" value="TVZ74755.1"/>
    <property type="molecule type" value="Genomic_DNA"/>
</dbReference>
<name>A0A559TJG8_9HYPH</name>
<sequence>MRHELDAREYKLLLNPDRFQEPPSEKVANTFWQERLKPVIQTLGSRDDEARHDGRFGAPSERIVRFWDAPKCLLTQSDLALRQRLPAENGMPTAERPEITLKLRMPDLFVVAATALPGSNEDARTTFEEDIAPLEIDDPQPDKSSVIVPLKRSIRSRFSLSTTQTAEWGEPHRTLGGLQSLFPTLRNNIASLQTEFRPSTSLVCGPDVREFVFKGARVKLGGDIVGKFALTLWYFGPTDSAPTVAEISFKCAIANGDMPGKAARRALALFVGMQTDLGNWVNSKHSSKTALALPGDCGRPVE</sequence>
<gene>
    <name evidence="1" type="ORF">BCL32_0061</name>
</gene>
<organism evidence="1 2">
    <name type="scientific">Rhizobium mongolense USDA 1844</name>
    <dbReference type="NCBI Taxonomy" id="1079460"/>
    <lineage>
        <taxon>Bacteria</taxon>
        <taxon>Pseudomonadati</taxon>
        <taxon>Pseudomonadota</taxon>
        <taxon>Alphaproteobacteria</taxon>
        <taxon>Hyphomicrobiales</taxon>
        <taxon>Rhizobiaceae</taxon>
        <taxon>Rhizobium/Agrobacterium group</taxon>
        <taxon>Rhizobium</taxon>
    </lineage>
</organism>
<evidence type="ECO:0000313" key="1">
    <source>
        <dbReference type="EMBL" id="TVZ74755.1"/>
    </source>
</evidence>
<reference evidence="1 2" key="1">
    <citation type="submission" date="2019-06" db="EMBL/GenBank/DDBJ databases">
        <title>Pac Bio to generate improved reference genome sequences for organisms with transposon mutant libraries (support for FEBA project).</title>
        <authorList>
            <person name="Blow M."/>
        </authorList>
    </citation>
    <scope>NUCLEOTIDE SEQUENCE [LARGE SCALE GENOMIC DNA]</scope>
    <source>
        <strain evidence="1 2">USDA 1844</strain>
    </source>
</reference>
<proteinExistence type="predicted"/>
<accession>A0A559TJG8</accession>
<evidence type="ECO:0000313" key="2">
    <source>
        <dbReference type="Proteomes" id="UP000319824"/>
    </source>
</evidence>
<dbReference type="AlphaFoldDB" id="A0A559TJG8"/>
<comment type="caution">
    <text evidence="1">The sequence shown here is derived from an EMBL/GenBank/DDBJ whole genome shotgun (WGS) entry which is preliminary data.</text>
</comment>
<protein>
    <submittedName>
        <fullName evidence="1">Uncharacterized protein</fullName>
    </submittedName>
</protein>
<dbReference type="Proteomes" id="UP000319824">
    <property type="component" value="Unassembled WGS sequence"/>
</dbReference>
<dbReference type="RefSeq" id="WP_022719448.1">
    <property type="nucleotide sequence ID" value="NZ_ATTQ01000067.1"/>
</dbReference>